<proteinExistence type="predicted"/>
<feature type="region of interest" description="Disordered" evidence="1">
    <location>
        <begin position="1"/>
        <end position="78"/>
    </location>
</feature>
<dbReference type="OrthoDB" id="3070390at2759"/>
<protein>
    <submittedName>
        <fullName evidence="2">Uncharacterized protein</fullName>
    </submittedName>
</protein>
<dbReference type="EMBL" id="JADNRY010000213">
    <property type="protein sequence ID" value="KAF9061128.1"/>
    <property type="molecule type" value="Genomic_DNA"/>
</dbReference>
<evidence type="ECO:0000256" key="1">
    <source>
        <dbReference type="SAM" id="MobiDB-lite"/>
    </source>
</evidence>
<keyword evidence="3" id="KW-1185">Reference proteome</keyword>
<evidence type="ECO:0000313" key="3">
    <source>
        <dbReference type="Proteomes" id="UP000772434"/>
    </source>
</evidence>
<accession>A0A9P5U119</accession>
<gene>
    <name evidence="2" type="ORF">BDP27DRAFT_1338617</name>
</gene>
<dbReference type="AlphaFoldDB" id="A0A9P5U119"/>
<dbReference type="Proteomes" id="UP000772434">
    <property type="component" value="Unassembled WGS sequence"/>
</dbReference>
<comment type="caution">
    <text evidence="2">The sequence shown here is derived from an EMBL/GenBank/DDBJ whole genome shotgun (WGS) entry which is preliminary data.</text>
</comment>
<feature type="compositionally biased region" description="Polar residues" evidence="1">
    <location>
        <begin position="46"/>
        <end position="56"/>
    </location>
</feature>
<reference evidence="2" key="1">
    <citation type="submission" date="2020-11" db="EMBL/GenBank/DDBJ databases">
        <authorList>
            <consortium name="DOE Joint Genome Institute"/>
            <person name="Ahrendt S."/>
            <person name="Riley R."/>
            <person name="Andreopoulos W."/>
            <person name="Labutti K."/>
            <person name="Pangilinan J."/>
            <person name="Ruiz-Duenas F.J."/>
            <person name="Barrasa J.M."/>
            <person name="Sanchez-Garcia M."/>
            <person name="Camarero S."/>
            <person name="Miyauchi S."/>
            <person name="Serrano A."/>
            <person name="Linde D."/>
            <person name="Babiker R."/>
            <person name="Drula E."/>
            <person name="Ayuso-Fernandez I."/>
            <person name="Pacheco R."/>
            <person name="Padilla G."/>
            <person name="Ferreira P."/>
            <person name="Barriuso J."/>
            <person name="Kellner H."/>
            <person name="Castanera R."/>
            <person name="Alfaro M."/>
            <person name="Ramirez L."/>
            <person name="Pisabarro A.G."/>
            <person name="Kuo A."/>
            <person name="Tritt A."/>
            <person name="Lipzen A."/>
            <person name="He G."/>
            <person name="Yan M."/>
            <person name="Ng V."/>
            <person name="Cullen D."/>
            <person name="Martin F."/>
            <person name="Rosso M.-N."/>
            <person name="Henrissat B."/>
            <person name="Hibbett D."/>
            <person name="Martinez A.T."/>
            <person name="Grigoriev I.V."/>
        </authorList>
    </citation>
    <scope>NUCLEOTIDE SEQUENCE</scope>
    <source>
        <strain evidence="2">AH 40177</strain>
    </source>
</reference>
<name>A0A9P5U119_9AGAR</name>
<sequence>MSFLTSASLNAPAKLRPENLQIGSNVPTGPRALRVPIPTAPKALRRSSSLPSQNGSAVKRDSPRTPLSTKKKKKLEQKEMIMNDATRGRENGYRYRPNQSFLKRFSNSQDQKVKFEQACLELREHPFTRKENSSKKAWNEGDEQCSVDRKEITRTKNSKVEANDLSLFFPDAALPRKARPSNPAKIVLPEVEDTTEPTIALLTNEFWELQMKMNALEEKYREVMSSETLPEPDGCNSVQEQILEAEKRVRVEWVLEDVQRECSRPVIIPALLEAFRVSVKSAP</sequence>
<evidence type="ECO:0000313" key="2">
    <source>
        <dbReference type="EMBL" id="KAF9061128.1"/>
    </source>
</evidence>
<organism evidence="2 3">
    <name type="scientific">Rhodocollybia butyracea</name>
    <dbReference type="NCBI Taxonomy" id="206335"/>
    <lineage>
        <taxon>Eukaryota</taxon>
        <taxon>Fungi</taxon>
        <taxon>Dikarya</taxon>
        <taxon>Basidiomycota</taxon>
        <taxon>Agaricomycotina</taxon>
        <taxon>Agaricomycetes</taxon>
        <taxon>Agaricomycetidae</taxon>
        <taxon>Agaricales</taxon>
        <taxon>Marasmiineae</taxon>
        <taxon>Omphalotaceae</taxon>
        <taxon>Rhodocollybia</taxon>
    </lineage>
</organism>